<evidence type="ECO:0000259" key="1">
    <source>
        <dbReference type="Pfam" id="PF13304"/>
    </source>
</evidence>
<dbReference type="GO" id="GO:0005524">
    <property type="term" value="F:ATP binding"/>
    <property type="evidence" value="ECO:0007669"/>
    <property type="project" value="InterPro"/>
</dbReference>
<dbReference type="PIRSF" id="PIRSF029347">
    <property type="entry name" value="RecF"/>
    <property type="match status" value="1"/>
</dbReference>
<dbReference type="Gene3D" id="3.40.50.300">
    <property type="entry name" value="P-loop containing nucleotide triphosphate hydrolases"/>
    <property type="match status" value="1"/>
</dbReference>
<feature type="domain" description="ATPase AAA-type core" evidence="1">
    <location>
        <begin position="22"/>
        <end position="307"/>
    </location>
</feature>
<dbReference type="RefSeq" id="WP_111973150.1">
    <property type="nucleotide sequence ID" value="NZ_UAVS01000008.1"/>
</dbReference>
<dbReference type="InterPro" id="IPR014555">
    <property type="entry name" value="RecF-like"/>
</dbReference>
<accession>A0A2X2SRT5</accession>
<dbReference type="InterPro" id="IPR003959">
    <property type="entry name" value="ATPase_AAA_core"/>
</dbReference>
<gene>
    <name evidence="2" type="ORF">NCTC11545_02091</name>
</gene>
<evidence type="ECO:0000313" key="3">
    <source>
        <dbReference type="Proteomes" id="UP000250169"/>
    </source>
</evidence>
<proteinExistence type="predicted"/>
<dbReference type="Pfam" id="PF13304">
    <property type="entry name" value="AAA_21"/>
    <property type="match status" value="1"/>
</dbReference>
<name>A0A2X2SRT5_CAPOC</name>
<dbReference type="GO" id="GO:0016887">
    <property type="term" value="F:ATP hydrolysis activity"/>
    <property type="evidence" value="ECO:0007669"/>
    <property type="project" value="InterPro"/>
</dbReference>
<sequence>MESIDIKGFKSIKELHLPLKPINILIGGNGSGKSNFLSFFELLQNIYRKNLQGYVALNGGVDKFLYNGSEVTQEIEGKLTFPTNTYSFILKKSENSFVFSKEILGYDGSYTNDFEVSNFSTETYLHSLGIPRAQYIKRYLEEVRKYHFHDTGKNSPFHKMSNIRTDYLHLYSNGSNIAALLYKIKQDKEEGEESKVYQRILRTIQSVAPYFLDFILKPNENDYIELLWCNKFSEQVYNSYNFSDGTLRFIALTVLLLQPKLPKTIIIDEPELGLHPFAIAKLSGLIKSASQRDCQIIVATQSVELINYFKPEDVITVDYKNGESIFERLNEKSLAIWLEDFSLGELWKGNFINGQPF</sequence>
<dbReference type="CDD" id="cd00267">
    <property type="entry name" value="ABC_ATPase"/>
    <property type="match status" value="1"/>
</dbReference>
<protein>
    <submittedName>
        <fullName evidence="2">Predicted ATPase</fullName>
    </submittedName>
</protein>
<dbReference type="PANTHER" id="PTHR32182">
    <property type="entry name" value="DNA REPLICATION AND REPAIR PROTEIN RECF"/>
    <property type="match status" value="1"/>
</dbReference>
<dbReference type="Proteomes" id="UP000250169">
    <property type="component" value="Unassembled WGS sequence"/>
</dbReference>
<dbReference type="AlphaFoldDB" id="A0A2X2SRT5"/>
<dbReference type="EMBL" id="UAVS01000008">
    <property type="protein sequence ID" value="SQA94888.1"/>
    <property type="molecule type" value="Genomic_DNA"/>
</dbReference>
<dbReference type="GO" id="GO:0000731">
    <property type="term" value="P:DNA synthesis involved in DNA repair"/>
    <property type="evidence" value="ECO:0007669"/>
    <property type="project" value="TreeGrafter"/>
</dbReference>
<dbReference type="PANTHER" id="PTHR32182:SF22">
    <property type="entry name" value="ATP-DEPENDENT ENDONUCLEASE, OLD FAMILY-RELATED"/>
    <property type="match status" value="1"/>
</dbReference>
<dbReference type="SUPFAM" id="SSF52540">
    <property type="entry name" value="P-loop containing nucleoside triphosphate hydrolases"/>
    <property type="match status" value="1"/>
</dbReference>
<evidence type="ECO:0000313" key="2">
    <source>
        <dbReference type="EMBL" id="SQA94888.1"/>
    </source>
</evidence>
<reference evidence="2 3" key="1">
    <citation type="submission" date="2018-06" db="EMBL/GenBank/DDBJ databases">
        <authorList>
            <consortium name="Pathogen Informatics"/>
            <person name="Doyle S."/>
        </authorList>
    </citation>
    <scope>NUCLEOTIDE SEQUENCE [LARGE SCALE GENOMIC DNA]</scope>
    <source>
        <strain evidence="2 3">NCTC11545</strain>
    </source>
</reference>
<dbReference type="GO" id="GO:0006302">
    <property type="term" value="P:double-strand break repair"/>
    <property type="evidence" value="ECO:0007669"/>
    <property type="project" value="TreeGrafter"/>
</dbReference>
<organism evidence="2 3">
    <name type="scientific">Capnocytophaga ochracea</name>
    <dbReference type="NCBI Taxonomy" id="1018"/>
    <lineage>
        <taxon>Bacteria</taxon>
        <taxon>Pseudomonadati</taxon>
        <taxon>Bacteroidota</taxon>
        <taxon>Flavobacteriia</taxon>
        <taxon>Flavobacteriales</taxon>
        <taxon>Flavobacteriaceae</taxon>
        <taxon>Capnocytophaga</taxon>
    </lineage>
</organism>
<dbReference type="InterPro" id="IPR027417">
    <property type="entry name" value="P-loop_NTPase"/>
</dbReference>